<dbReference type="GO" id="GO:0042274">
    <property type="term" value="P:ribosomal small subunit biogenesis"/>
    <property type="evidence" value="ECO:0007669"/>
    <property type="project" value="UniProtKB-UniRule"/>
</dbReference>
<gene>
    <name evidence="5" type="primary">rimM</name>
    <name evidence="8" type="ORF">SAMN05421747_10265</name>
</gene>
<dbReference type="InterPro" id="IPR011033">
    <property type="entry name" value="PRC_barrel-like_sf"/>
</dbReference>
<dbReference type="SUPFAM" id="SSF50447">
    <property type="entry name" value="Translation proteins"/>
    <property type="match status" value="1"/>
</dbReference>
<dbReference type="GO" id="GO:0005737">
    <property type="term" value="C:cytoplasm"/>
    <property type="evidence" value="ECO:0007669"/>
    <property type="project" value="UniProtKB-SubCell"/>
</dbReference>
<reference evidence="8 9" key="1">
    <citation type="submission" date="2016-10" db="EMBL/GenBank/DDBJ databases">
        <authorList>
            <person name="de Groot N.N."/>
        </authorList>
    </citation>
    <scope>NUCLEOTIDE SEQUENCE [LARGE SCALE GENOMIC DNA]</scope>
    <source>
        <strain evidence="8 9">DSM 22900</strain>
    </source>
</reference>
<evidence type="ECO:0000256" key="5">
    <source>
        <dbReference type="HAMAP-Rule" id="MF_00014"/>
    </source>
</evidence>
<dbReference type="PANTHER" id="PTHR33692">
    <property type="entry name" value="RIBOSOME MATURATION FACTOR RIMM"/>
    <property type="match status" value="1"/>
</dbReference>
<evidence type="ECO:0000259" key="6">
    <source>
        <dbReference type="Pfam" id="PF01782"/>
    </source>
</evidence>
<dbReference type="Pfam" id="PF01782">
    <property type="entry name" value="RimM"/>
    <property type="match status" value="1"/>
</dbReference>
<dbReference type="PANTHER" id="PTHR33692:SF1">
    <property type="entry name" value="RIBOSOME MATURATION FACTOR RIMM"/>
    <property type="match status" value="1"/>
</dbReference>
<dbReference type="InterPro" id="IPR011961">
    <property type="entry name" value="RimM"/>
</dbReference>
<protein>
    <recommendedName>
        <fullName evidence="5">Ribosome maturation factor RimM</fullName>
    </recommendedName>
</protein>
<keyword evidence="4 5" id="KW-0143">Chaperone</keyword>
<accession>A0A1I1EWH8</accession>
<dbReference type="InterPro" id="IPR002676">
    <property type="entry name" value="RimM_N"/>
</dbReference>
<comment type="subcellular location">
    <subcellularLocation>
        <location evidence="5">Cytoplasm</location>
    </subcellularLocation>
</comment>
<dbReference type="AlphaFoldDB" id="A0A1I1EWH8"/>
<evidence type="ECO:0000256" key="1">
    <source>
        <dbReference type="ARBA" id="ARBA00022490"/>
    </source>
</evidence>
<comment type="function">
    <text evidence="5">An accessory protein needed during the final step in the assembly of 30S ribosomal subunit, possibly for assembly of the head region. Essential for efficient processing of 16S rRNA. May be needed both before and after RbfA during the maturation of 16S rRNA. It has affinity for free ribosomal 30S subunits but not for 70S ribosomes.</text>
</comment>
<comment type="similarity">
    <text evidence="5">Belongs to the RimM family.</text>
</comment>
<dbReference type="Gene3D" id="2.40.30.60">
    <property type="entry name" value="RimM"/>
    <property type="match status" value="1"/>
</dbReference>
<dbReference type="SUPFAM" id="SSF50346">
    <property type="entry name" value="PRC-barrel domain"/>
    <property type="match status" value="1"/>
</dbReference>
<keyword evidence="1 5" id="KW-0963">Cytoplasm</keyword>
<keyword evidence="2 5" id="KW-0690">Ribosome biogenesis</keyword>
<evidence type="ECO:0000256" key="4">
    <source>
        <dbReference type="ARBA" id="ARBA00023186"/>
    </source>
</evidence>
<feature type="domain" description="Ribosome maturation factor RimM PRC barrel" evidence="7">
    <location>
        <begin position="102"/>
        <end position="168"/>
    </location>
</feature>
<evidence type="ECO:0000256" key="2">
    <source>
        <dbReference type="ARBA" id="ARBA00022517"/>
    </source>
</evidence>
<dbReference type="GO" id="GO:0005840">
    <property type="term" value="C:ribosome"/>
    <property type="evidence" value="ECO:0007669"/>
    <property type="project" value="InterPro"/>
</dbReference>
<dbReference type="OrthoDB" id="9810331at2"/>
<dbReference type="Gene3D" id="2.30.30.240">
    <property type="entry name" value="PRC-barrel domain"/>
    <property type="match status" value="1"/>
</dbReference>
<evidence type="ECO:0000313" key="9">
    <source>
        <dbReference type="Proteomes" id="UP000199577"/>
    </source>
</evidence>
<evidence type="ECO:0000313" key="8">
    <source>
        <dbReference type="EMBL" id="SFB91337.1"/>
    </source>
</evidence>
<dbReference type="Proteomes" id="UP000199577">
    <property type="component" value="Unassembled WGS sequence"/>
</dbReference>
<keyword evidence="3 5" id="KW-0698">rRNA processing</keyword>
<dbReference type="GO" id="GO:0043022">
    <property type="term" value="F:ribosome binding"/>
    <property type="evidence" value="ECO:0007669"/>
    <property type="project" value="InterPro"/>
</dbReference>
<comment type="domain">
    <text evidence="5">The PRC barrel domain binds ribosomal protein uS19.</text>
</comment>
<evidence type="ECO:0000256" key="3">
    <source>
        <dbReference type="ARBA" id="ARBA00022552"/>
    </source>
</evidence>
<comment type="subunit">
    <text evidence="5">Binds ribosomal protein uS19.</text>
</comment>
<sequence>MELTDSFYIGYISKTRGLKGEVQLFFEYDDYSDLELDLLFLEIDRKLVPFFVEHIQLQPNRTAYLFFEDVDHVDKAQPLIRKKVYLPNSKKPQRRPDDFRMTDLKGYWVIDRVHGELGQISEVHEYPQQYVAVVIYSGNELMFPLNEQLIVSIDRESKTLEVDLPEGLIDVYA</sequence>
<name>A0A1I1EWH8_9SPHI</name>
<dbReference type="InterPro" id="IPR036976">
    <property type="entry name" value="RimM_N_sf"/>
</dbReference>
<dbReference type="GO" id="GO:0006364">
    <property type="term" value="P:rRNA processing"/>
    <property type="evidence" value="ECO:0007669"/>
    <property type="project" value="UniProtKB-UniRule"/>
</dbReference>
<dbReference type="Pfam" id="PF24986">
    <property type="entry name" value="PRC_RimM"/>
    <property type="match status" value="1"/>
</dbReference>
<keyword evidence="9" id="KW-1185">Reference proteome</keyword>
<dbReference type="HAMAP" id="MF_00014">
    <property type="entry name" value="Ribosome_mat_RimM"/>
    <property type="match status" value="1"/>
</dbReference>
<proteinExistence type="inferred from homology"/>
<dbReference type="NCBIfam" id="TIGR02273">
    <property type="entry name" value="16S_RimM"/>
    <property type="match status" value="1"/>
</dbReference>
<dbReference type="STRING" id="623281.SAMN05421747_10265"/>
<feature type="domain" description="RimM N-terminal" evidence="6">
    <location>
        <begin position="9"/>
        <end position="89"/>
    </location>
</feature>
<dbReference type="InterPro" id="IPR009000">
    <property type="entry name" value="Transl_B-barrel_sf"/>
</dbReference>
<dbReference type="RefSeq" id="WP_090971164.1">
    <property type="nucleotide sequence ID" value="NZ_FOLL01000002.1"/>
</dbReference>
<dbReference type="EMBL" id="FOLL01000002">
    <property type="protein sequence ID" value="SFB91337.1"/>
    <property type="molecule type" value="Genomic_DNA"/>
</dbReference>
<evidence type="ECO:0000259" key="7">
    <source>
        <dbReference type="Pfam" id="PF24986"/>
    </source>
</evidence>
<dbReference type="InterPro" id="IPR056792">
    <property type="entry name" value="PRC_RimM"/>
</dbReference>
<organism evidence="8 9">
    <name type="scientific">Parapedobacter composti</name>
    <dbReference type="NCBI Taxonomy" id="623281"/>
    <lineage>
        <taxon>Bacteria</taxon>
        <taxon>Pseudomonadati</taxon>
        <taxon>Bacteroidota</taxon>
        <taxon>Sphingobacteriia</taxon>
        <taxon>Sphingobacteriales</taxon>
        <taxon>Sphingobacteriaceae</taxon>
        <taxon>Parapedobacter</taxon>
    </lineage>
</organism>